<organism evidence="1 2">
    <name type="scientific">Haemophilus haemolyticus</name>
    <dbReference type="NCBI Taxonomy" id="726"/>
    <lineage>
        <taxon>Bacteria</taxon>
        <taxon>Pseudomonadati</taxon>
        <taxon>Pseudomonadota</taxon>
        <taxon>Gammaproteobacteria</taxon>
        <taxon>Pasteurellales</taxon>
        <taxon>Pasteurellaceae</taxon>
        <taxon>Haemophilus</taxon>
    </lineage>
</organism>
<proteinExistence type="predicted"/>
<dbReference type="EMBL" id="LS483458">
    <property type="protein sequence ID" value="SQH96946.1"/>
    <property type="molecule type" value="Genomic_DNA"/>
</dbReference>
<evidence type="ECO:0000313" key="1">
    <source>
        <dbReference type="EMBL" id="SQH96946.1"/>
    </source>
</evidence>
<name>A0A2X4R4P8_HAEHA</name>
<evidence type="ECO:0000313" key="2">
    <source>
        <dbReference type="Proteomes" id="UP000248808"/>
    </source>
</evidence>
<dbReference type="KEGG" id="hhz:NCTC10839_00829"/>
<gene>
    <name evidence="1" type="ORF">NCTC10839_00829</name>
</gene>
<reference evidence="1 2" key="1">
    <citation type="submission" date="2018-06" db="EMBL/GenBank/DDBJ databases">
        <authorList>
            <consortium name="Pathogen Informatics"/>
            <person name="Doyle S."/>
        </authorList>
    </citation>
    <scope>NUCLEOTIDE SEQUENCE [LARGE SCALE GENOMIC DNA]</scope>
    <source>
        <strain evidence="1 2">NCTC10839</strain>
    </source>
</reference>
<dbReference type="RefSeq" id="WP_005634322.1">
    <property type="nucleotide sequence ID" value="NZ_LS483458.1"/>
</dbReference>
<sequence>MEITANNYRTYYQNLINQRASFEIYQVSLTDMISICGELEEYIEKQNLKCRIYTEKRMTSLLSSVLNKRYGILSAAFILAHNLLTWSPDYEISRDLANNRINVTYKK</sequence>
<dbReference type="Proteomes" id="UP000248808">
    <property type="component" value="Chromosome 1"/>
</dbReference>
<dbReference type="GeneID" id="56957425"/>
<accession>A0A2X4R4P8</accession>
<protein>
    <submittedName>
        <fullName evidence="1">Uncharacterized protein</fullName>
    </submittedName>
</protein>
<dbReference type="AlphaFoldDB" id="A0A2X4R4P8"/>